<dbReference type="Pfam" id="PF00048">
    <property type="entry name" value="IL8"/>
    <property type="match status" value="1"/>
</dbReference>
<evidence type="ECO:0000256" key="1">
    <source>
        <dbReference type="ARBA" id="ARBA00004613"/>
    </source>
</evidence>
<sequence>MSSRSLLLVLLVLACLQFFTEAQNSFGPSHCCFNFQKTPVPEKIVISYKKTLADCTKPGVILYLTKDRLVCVNPAEVWVQNIMKNIAQHQEG</sequence>
<dbReference type="AlphaFoldDB" id="A0A9D3NY12"/>
<dbReference type="CDD" id="cd00272">
    <property type="entry name" value="Chemokine_CC"/>
    <property type="match status" value="1"/>
</dbReference>
<dbReference type="Proteomes" id="UP000824219">
    <property type="component" value="Linkage Group LG07"/>
</dbReference>
<evidence type="ECO:0000259" key="6">
    <source>
        <dbReference type="SMART" id="SM00199"/>
    </source>
</evidence>
<evidence type="ECO:0000256" key="5">
    <source>
        <dbReference type="SAM" id="SignalP"/>
    </source>
</evidence>
<dbReference type="GO" id="GO:0005615">
    <property type="term" value="C:extracellular space"/>
    <property type="evidence" value="ECO:0007669"/>
    <property type="project" value="UniProtKB-KW"/>
</dbReference>
<dbReference type="EMBL" id="JAHKSW010000007">
    <property type="protein sequence ID" value="KAG7330624.1"/>
    <property type="molecule type" value="Genomic_DNA"/>
</dbReference>
<gene>
    <name evidence="7" type="ORF">KOW79_006846</name>
</gene>
<keyword evidence="4 5" id="KW-0732">Signal</keyword>
<feature type="domain" description="Chemokine interleukin-8-like" evidence="6">
    <location>
        <begin position="28"/>
        <end position="86"/>
    </location>
</feature>
<comment type="subcellular location">
    <subcellularLocation>
        <location evidence="1">Secreted</location>
    </subcellularLocation>
</comment>
<evidence type="ECO:0000313" key="8">
    <source>
        <dbReference type="Proteomes" id="UP000824219"/>
    </source>
</evidence>
<protein>
    <recommendedName>
        <fullName evidence="6">Chemokine interleukin-8-like domain-containing protein</fullName>
    </recommendedName>
</protein>
<dbReference type="InterPro" id="IPR039809">
    <property type="entry name" value="Chemokine_b/g/d"/>
</dbReference>
<organism evidence="7 8">
    <name type="scientific">Hemibagrus wyckioides</name>
    <dbReference type="NCBI Taxonomy" id="337641"/>
    <lineage>
        <taxon>Eukaryota</taxon>
        <taxon>Metazoa</taxon>
        <taxon>Chordata</taxon>
        <taxon>Craniata</taxon>
        <taxon>Vertebrata</taxon>
        <taxon>Euteleostomi</taxon>
        <taxon>Actinopterygii</taxon>
        <taxon>Neopterygii</taxon>
        <taxon>Teleostei</taxon>
        <taxon>Ostariophysi</taxon>
        <taxon>Siluriformes</taxon>
        <taxon>Bagridae</taxon>
        <taxon>Hemibagrus</taxon>
    </lineage>
</organism>
<dbReference type="SUPFAM" id="SSF54117">
    <property type="entry name" value="Interleukin 8-like chemokines"/>
    <property type="match status" value="1"/>
</dbReference>
<dbReference type="InterPro" id="IPR001811">
    <property type="entry name" value="Chemokine_IL8-like_dom"/>
</dbReference>
<evidence type="ECO:0000256" key="2">
    <source>
        <dbReference type="ARBA" id="ARBA00022514"/>
    </source>
</evidence>
<feature type="chain" id="PRO_5039490117" description="Chemokine interleukin-8-like domain-containing protein" evidence="5">
    <location>
        <begin position="23"/>
        <end position="92"/>
    </location>
</feature>
<name>A0A9D3NY12_9TELE</name>
<dbReference type="InterPro" id="IPR036048">
    <property type="entry name" value="Interleukin_8-like_sf"/>
</dbReference>
<feature type="signal peptide" evidence="5">
    <location>
        <begin position="1"/>
        <end position="22"/>
    </location>
</feature>
<comment type="caution">
    <text evidence="7">The sequence shown here is derived from an EMBL/GenBank/DDBJ whole genome shotgun (WGS) entry which is preliminary data.</text>
</comment>
<keyword evidence="2" id="KW-0202">Cytokine</keyword>
<dbReference type="PROSITE" id="PS51257">
    <property type="entry name" value="PROKAR_LIPOPROTEIN"/>
    <property type="match status" value="1"/>
</dbReference>
<keyword evidence="3" id="KW-0964">Secreted</keyword>
<dbReference type="GO" id="GO:0006955">
    <property type="term" value="P:immune response"/>
    <property type="evidence" value="ECO:0007669"/>
    <property type="project" value="InterPro"/>
</dbReference>
<proteinExistence type="predicted"/>
<keyword evidence="8" id="KW-1185">Reference proteome</keyword>
<reference evidence="7 8" key="1">
    <citation type="submission" date="2021-06" db="EMBL/GenBank/DDBJ databases">
        <title>Chromosome-level genome assembly of the red-tail catfish (Hemibagrus wyckioides).</title>
        <authorList>
            <person name="Shao F."/>
        </authorList>
    </citation>
    <scope>NUCLEOTIDE SEQUENCE [LARGE SCALE GENOMIC DNA]</scope>
    <source>
        <strain evidence="7">EC202008001</strain>
        <tissue evidence="7">Blood</tissue>
    </source>
</reference>
<evidence type="ECO:0000256" key="4">
    <source>
        <dbReference type="ARBA" id="ARBA00022729"/>
    </source>
</evidence>
<dbReference type="GO" id="GO:0008009">
    <property type="term" value="F:chemokine activity"/>
    <property type="evidence" value="ECO:0007669"/>
    <property type="project" value="InterPro"/>
</dbReference>
<dbReference type="SMART" id="SM00199">
    <property type="entry name" value="SCY"/>
    <property type="match status" value="1"/>
</dbReference>
<dbReference type="Gene3D" id="2.40.50.40">
    <property type="match status" value="1"/>
</dbReference>
<evidence type="ECO:0000313" key="7">
    <source>
        <dbReference type="EMBL" id="KAG7330624.1"/>
    </source>
</evidence>
<dbReference type="OrthoDB" id="9447832at2759"/>
<evidence type="ECO:0000256" key="3">
    <source>
        <dbReference type="ARBA" id="ARBA00022525"/>
    </source>
</evidence>
<dbReference type="PANTHER" id="PTHR12015:SF183">
    <property type="entry name" value="C-C MOTIF CHEMOKINE 3"/>
    <property type="match status" value="1"/>
</dbReference>
<accession>A0A9D3NY12</accession>
<dbReference type="PANTHER" id="PTHR12015">
    <property type="entry name" value="SMALL INDUCIBLE CYTOKINE A"/>
    <property type="match status" value="1"/>
</dbReference>